<comment type="cofactor">
    <cofactor evidence="8">
        <name>Mg(2+)</name>
        <dbReference type="ChEBI" id="CHEBI:18420"/>
    </cofactor>
    <text evidence="8">Binds 1 Mg(2+) ion.</text>
</comment>
<dbReference type="GO" id="GO:0046872">
    <property type="term" value="F:metal ion binding"/>
    <property type="evidence" value="ECO:0007669"/>
    <property type="project" value="UniProtKB-KW"/>
</dbReference>
<dbReference type="AlphaFoldDB" id="A0A0S4N6E5"/>
<dbReference type="PANTHER" id="PTHR11596">
    <property type="entry name" value="ALKALINE PHOSPHATASE"/>
    <property type="match status" value="1"/>
</dbReference>
<dbReference type="InterPro" id="IPR017850">
    <property type="entry name" value="Alkaline_phosphatase_core_sf"/>
</dbReference>
<dbReference type="SMART" id="SM00098">
    <property type="entry name" value="alkPPc"/>
    <property type="match status" value="1"/>
</dbReference>
<sequence>MKRVKILVLFAFFIFLFSFSLYAQQSLKPKNIILMIGDGMGLAQISAGKTYKGNLNLEKFKVVGLLTTNSCDEYITDSAAGATAMSTGYKTKNVAIGIDCDGERRETVLEYANKIGKATGIVVVCAITHATPAAFVAHVPDRNMQIKIAEQIAKEANADLYLGGGWGWFLPKSKGGKREDGQDLIDTMRRRGYYFISKPEEFYNFNFDKAGKVIGLFAENHPPYAPNRKPTLSEMTKKAIEFLSRDKDGFFLMVEGSQIDWAGHANDSEQILKEMADFDEAIGVALEFAQKDGNTLVIVTADHETGGYAIVGGSVEEKKVEGKFVTKNHTGIMVPVFAFGPGAEAFAGFGDNTLIGKKIFEYLKK</sequence>
<evidence type="ECO:0000256" key="5">
    <source>
        <dbReference type="ARBA" id="ARBA00022833"/>
    </source>
</evidence>
<feature type="binding site" evidence="8">
    <location>
        <position position="303"/>
    </location>
    <ligand>
        <name>Zn(2+)</name>
        <dbReference type="ChEBI" id="CHEBI:29105"/>
        <label>2</label>
    </ligand>
</feature>
<name>A0A0S4N6E5_9BACT</name>
<feature type="binding site" evidence="8">
    <location>
        <position position="129"/>
    </location>
    <ligand>
        <name>Mg(2+)</name>
        <dbReference type="ChEBI" id="CHEBI:18420"/>
    </ligand>
</feature>
<keyword evidence="11" id="KW-1185">Reference proteome</keyword>
<dbReference type="SUPFAM" id="SSF53649">
    <property type="entry name" value="Alkaline phosphatase-like"/>
    <property type="match status" value="1"/>
</dbReference>
<evidence type="ECO:0000256" key="7">
    <source>
        <dbReference type="PIRSR" id="PIRSR601952-1"/>
    </source>
</evidence>
<gene>
    <name evidence="10" type="ORF">JGI1_01585</name>
</gene>
<protein>
    <submittedName>
        <fullName evidence="10">Alkaline phosphatase</fullName>
    </submittedName>
</protein>
<dbReference type="Proteomes" id="UP000320623">
    <property type="component" value="Unassembled WGS sequence"/>
</dbReference>
<keyword evidence="6 8" id="KW-0460">Magnesium</keyword>
<dbReference type="STRING" id="1643428.GCA_001442855_01552"/>
<dbReference type="Gene3D" id="3.40.720.10">
    <property type="entry name" value="Alkaline Phosphatase, subunit A"/>
    <property type="match status" value="1"/>
</dbReference>
<evidence type="ECO:0000256" key="4">
    <source>
        <dbReference type="ARBA" id="ARBA00022801"/>
    </source>
</evidence>
<dbReference type="PANTHER" id="PTHR11596:SF5">
    <property type="entry name" value="ALKALINE PHOSPHATASE"/>
    <property type="match status" value="1"/>
</dbReference>
<keyword evidence="2" id="KW-0597">Phosphoprotein</keyword>
<evidence type="ECO:0000256" key="2">
    <source>
        <dbReference type="ARBA" id="ARBA00022553"/>
    </source>
</evidence>
<organism evidence="10 11">
    <name type="scientific">Candidatus Thermokryptus mobilis</name>
    <dbReference type="NCBI Taxonomy" id="1643428"/>
    <lineage>
        <taxon>Bacteria</taxon>
        <taxon>Pseudomonadati</taxon>
        <taxon>Candidatus Kryptoniota</taxon>
        <taxon>Candidatus Thermokryptus</taxon>
    </lineage>
</organism>
<dbReference type="InterPro" id="IPR001952">
    <property type="entry name" value="Alkaline_phosphatase"/>
</dbReference>
<evidence type="ECO:0000256" key="6">
    <source>
        <dbReference type="ARBA" id="ARBA00022842"/>
    </source>
</evidence>
<dbReference type="PRINTS" id="PR00113">
    <property type="entry name" value="ALKPHPHTASE"/>
</dbReference>
<feature type="binding site" evidence="8">
    <location>
        <position position="302"/>
    </location>
    <ligand>
        <name>Zn(2+)</name>
        <dbReference type="ChEBI" id="CHEBI:29105"/>
        <label>2</label>
    </ligand>
</feature>
<feature type="binding site" evidence="8">
    <location>
        <position position="38"/>
    </location>
    <ligand>
        <name>Zn(2+)</name>
        <dbReference type="ChEBI" id="CHEBI:29105"/>
        <label>2</label>
    </ligand>
</feature>
<keyword evidence="3 8" id="KW-0479">Metal-binding</keyword>
<dbReference type="PROSITE" id="PS00123">
    <property type="entry name" value="ALKALINE_PHOSPHATASE"/>
    <property type="match status" value="1"/>
</dbReference>
<dbReference type="RefSeq" id="WP_140945319.1">
    <property type="nucleotide sequence ID" value="NZ_FAOO01000010.1"/>
</dbReference>
<accession>A0A0S4N6E5</accession>
<evidence type="ECO:0000256" key="3">
    <source>
        <dbReference type="ARBA" id="ARBA00022723"/>
    </source>
</evidence>
<dbReference type="OrthoDB" id="9794455at2"/>
<dbReference type="CDD" id="cd16012">
    <property type="entry name" value="ALP"/>
    <property type="match status" value="1"/>
</dbReference>
<evidence type="ECO:0000256" key="1">
    <source>
        <dbReference type="ARBA" id="ARBA00005984"/>
    </source>
</evidence>
<comment type="cofactor">
    <cofactor evidence="8">
        <name>Zn(2+)</name>
        <dbReference type="ChEBI" id="CHEBI:29105"/>
    </cofactor>
    <text evidence="8">Binds 2 Zn(2+) ions.</text>
</comment>
<comment type="similarity">
    <text evidence="1 9">Belongs to the alkaline phosphatase family.</text>
</comment>
<reference evidence="11" key="1">
    <citation type="submission" date="2015-11" db="EMBL/GenBank/DDBJ databases">
        <authorList>
            <person name="Varghese N."/>
        </authorList>
    </citation>
    <scope>NUCLEOTIDE SEQUENCE [LARGE SCALE GENOMIC DNA]</scope>
</reference>
<feature type="binding site" evidence="8">
    <location>
        <position position="255"/>
    </location>
    <ligand>
        <name>Mg(2+)</name>
        <dbReference type="ChEBI" id="CHEBI:18420"/>
    </ligand>
</feature>
<keyword evidence="4" id="KW-0378">Hydrolase</keyword>
<evidence type="ECO:0000256" key="9">
    <source>
        <dbReference type="RuleBase" id="RU003946"/>
    </source>
</evidence>
<proteinExistence type="inferred from homology"/>
<feature type="binding site" evidence="8">
    <location>
        <position position="131"/>
    </location>
    <ligand>
        <name>Mg(2+)</name>
        <dbReference type="ChEBI" id="CHEBI:18420"/>
    </ligand>
</feature>
<dbReference type="GO" id="GO:0004035">
    <property type="term" value="F:alkaline phosphatase activity"/>
    <property type="evidence" value="ECO:0007669"/>
    <property type="project" value="TreeGrafter"/>
</dbReference>
<dbReference type="Pfam" id="PF00245">
    <property type="entry name" value="Alk_phosphatase"/>
    <property type="match status" value="1"/>
</dbReference>
<evidence type="ECO:0000313" key="11">
    <source>
        <dbReference type="Proteomes" id="UP000320623"/>
    </source>
</evidence>
<feature type="active site" description="Phosphoserine intermediate" evidence="7">
    <location>
        <position position="78"/>
    </location>
</feature>
<keyword evidence="5 8" id="KW-0862">Zinc</keyword>
<feature type="binding site" evidence="8">
    <location>
        <position position="38"/>
    </location>
    <ligand>
        <name>Mg(2+)</name>
        <dbReference type="ChEBI" id="CHEBI:18420"/>
    </ligand>
</feature>
<dbReference type="InterPro" id="IPR018299">
    <property type="entry name" value="Alkaline_phosphatase_AS"/>
</dbReference>
<feature type="binding site" evidence="8">
    <location>
        <position position="260"/>
    </location>
    <ligand>
        <name>Zn(2+)</name>
        <dbReference type="ChEBI" id="CHEBI:29105"/>
        <label>2</label>
    </ligand>
</feature>
<evidence type="ECO:0000256" key="8">
    <source>
        <dbReference type="PIRSR" id="PIRSR601952-2"/>
    </source>
</evidence>
<dbReference type="EMBL" id="FAOO01000010">
    <property type="protein sequence ID" value="CUU06665.1"/>
    <property type="molecule type" value="Genomic_DNA"/>
</dbReference>
<feature type="binding site" evidence="8">
    <location>
        <position position="264"/>
    </location>
    <ligand>
        <name>Zn(2+)</name>
        <dbReference type="ChEBI" id="CHEBI:29105"/>
        <label>2</label>
    </ligand>
</feature>
<evidence type="ECO:0000313" key="10">
    <source>
        <dbReference type="EMBL" id="CUU06665.1"/>
    </source>
</evidence>